<organism evidence="12 13">
    <name type="scientific">Lysobacter hankyongensis</name>
    <dbReference type="NCBI Taxonomy" id="1176535"/>
    <lineage>
        <taxon>Bacteria</taxon>
        <taxon>Pseudomonadati</taxon>
        <taxon>Pseudomonadota</taxon>
        <taxon>Gammaproteobacteria</taxon>
        <taxon>Lysobacterales</taxon>
        <taxon>Lysobacteraceae</taxon>
        <taxon>Lysobacter</taxon>
    </lineage>
</organism>
<keyword evidence="6 11" id="KW-0547">Nucleotide-binding</keyword>
<evidence type="ECO:0000256" key="7">
    <source>
        <dbReference type="ARBA" id="ARBA00022777"/>
    </source>
</evidence>
<evidence type="ECO:0000256" key="2">
    <source>
        <dbReference type="ARBA" id="ARBA00006997"/>
    </source>
</evidence>
<protein>
    <recommendedName>
        <fullName evidence="3 11">Shikimate kinase</fullName>
        <shortName evidence="11">SK</shortName>
        <ecNumber evidence="3 11">2.7.1.71</ecNumber>
    </recommendedName>
</protein>
<feature type="binding site" evidence="11">
    <location>
        <position position="139"/>
    </location>
    <ligand>
        <name>substrate</name>
    </ligand>
</feature>
<dbReference type="SUPFAM" id="SSF52540">
    <property type="entry name" value="P-loop containing nucleoside triphosphate hydrolases"/>
    <property type="match status" value="1"/>
</dbReference>
<dbReference type="InterPro" id="IPR000623">
    <property type="entry name" value="Shikimate_kinase/TSH1"/>
</dbReference>
<evidence type="ECO:0000256" key="6">
    <source>
        <dbReference type="ARBA" id="ARBA00022741"/>
    </source>
</evidence>
<feature type="binding site" evidence="11">
    <location>
        <position position="60"/>
    </location>
    <ligand>
        <name>substrate</name>
    </ligand>
</feature>
<dbReference type="PANTHER" id="PTHR21087:SF16">
    <property type="entry name" value="SHIKIMATE KINASE 1, CHLOROPLASTIC"/>
    <property type="match status" value="1"/>
</dbReference>
<evidence type="ECO:0000256" key="4">
    <source>
        <dbReference type="ARBA" id="ARBA00022605"/>
    </source>
</evidence>
<keyword evidence="11" id="KW-0460">Magnesium</keyword>
<feature type="binding site" evidence="11">
    <location>
        <position position="82"/>
    </location>
    <ligand>
        <name>substrate</name>
    </ligand>
</feature>
<dbReference type="GO" id="GO:0016301">
    <property type="term" value="F:kinase activity"/>
    <property type="evidence" value="ECO:0007669"/>
    <property type="project" value="UniProtKB-KW"/>
</dbReference>
<evidence type="ECO:0000256" key="5">
    <source>
        <dbReference type="ARBA" id="ARBA00022679"/>
    </source>
</evidence>
<comment type="cofactor">
    <cofactor evidence="11">
        <name>Mg(2+)</name>
        <dbReference type="ChEBI" id="CHEBI:18420"/>
    </cofactor>
    <text evidence="11">Binds 1 Mg(2+) ion per subunit.</text>
</comment>
<sequence length="186" mass="20106">MESAPHLVLVGPMGAGKSSIGRRLARTCGLPFVDLDREIETRAGTDIPMIFAHEGEAGFRRRERETLADLLEGAPCVLATGGGAVLDPDNRARMRRRGFVVYLCIDVDTQLARLANDRSRPLIVADDREAVLRRLAAERGPLYDAVADLTFPPTDPGPAEATSRLAAMLADRWPRTVAPAPAPDPT</sequence>
<comment type="caution">
    <text evidence="11">Lacks conserved residue(s) required for the propagation of feature annotation.</text>
</comment>
<comment type="subcellular location">
    <subcellularLocation>
        <location evidence="11">Cytoplasm</location>
    </subcellularLocation>
</comment>
<keyword evidence="7 11" id="KW-0418">Kinase</keyword>
<dbReference type="HAMAP" id="MF_00109">
    <property type="entry name" value="Shikimate_kinase"/>
    <property type="match status" value="1"/>
</dbReference>
<evidence type="ECO:0000313" key="13">
    <source>
        <dbReference type="Proteomes" id="UP001499959"/>
    </source>
</evidence>
<feature type="binding site" evidence="11">
    <location>
        <begin position="14"/>
        <end position="19"/>
    </location>
    <ligand>
        <name>ATP</name>
        <dbReference type="ChEBI" id="CHEBI:30616"/>
    </ligand>
</feature>
<proteinExistence type="inferred from homology"/>
<keyword evidence="9 11" id="KW-0057">Aromatic amino acid biosynthesis</keyword>
<dbReference type="InterPro" id="IPR027417">
    <property type="entry name" value="P-loop_NTPase"/>
</dbReference>
<keyword evidence="8 11" id="KW-0067">ATP-binding</keyword>
<dbReference type="CDD" id="cd00464">
    <property type="entry name" value="SK"/>
    <property type="match status" value="1"/>
</dbReference>
<feature type="binding site" evidence="11">
    <location>
        <position position="18"/>
    </location>
    <ligand>
        <name>Mg(2+)</name>
        <dbReference type="ChEBI" id="CHEBI:18420"/>
    </ligand>
</feature>
<comment type="caution">
    <text evidence="12">The sequence shown here is derived from an EMBL/GenBank/DDBJ whole genome shotgun (WGS) entry which is preliminary data.</text>
</comment>
<gene>
    <name evidence="11" type="primary">aroK</name>
    <name evidence="12" type="ORF">GCM10023307_18850</name>
</gene>
<comment type="catalytic activity">
    <reaction evidence="10 11">
        <text>shikimate + ATP = 3-phosphoshikimate + ADP + H(+)</text>
        <dbReference type="Rhea" id="RHEA:13121"/>
        <dbReference type="ChEBI" id="CHEBI:15378"/>
        <dbReference type="ChEBI" id="CHEBI:30616"/>
        <dbReference type="ChEBI" id="CHEBI:36208"/>
        <dbReference type="ChEBI" id="CHEBI:145989"/>
        <dbReference type="ChEBI" id="CHEBI:456216"/>
        <dbReference type="EC" id="2.7.1.71"/>
    </reaction>
</comment>
<comment type="subunit">
    <text evidence="11">Monomer.</text>
</comment>
<evidence type="ECO:0000313" key="12">
    <source>
        <dbReference type="EMBL" id="GAA4793573.1"/>
    </source>
</evidence>
<dbReference type="InterPro" id="IPR023000">
    <property type="entry name" value="Shikimate_kinase_CS"/>
</dbReference>
<dbReference type="Proteomes" id="UP001499959">
    <property type="component" value="Unassembled WGS sequence"/>
</dbReference>
<evidence type="ECO:0000256" key="11">
    <source>
        <dbReference type="HAMAP-Rule" id="MF_00109"/>
    </source>
</evidence>
<keyword evidence="13" id="KW-1185">Reference proteome</keyword>
<dbReference type="Pfam" id="PF01202">
    <property type="entry name" value="SKI"/>
    <property type="match status" value="1"/>
</dbReference>
<accession>A0ABP9BCG4</accession>
<name>A0ABP9BCG4_9GAMM</name>
<keyword evidence="4 11" id="KW-0028">Amino-acid biosynthesis</keyword>
<keyword evidence="11" id="KW-0479">Metal-binding</keyword>
<keyword evidence="5 11" id="KW-0808">Transferase</keyword>
<dbReference type="PROSITE" id="PS01128">
    <property type="entry name" value="SHIKIMATE_KINASE"/>
    <property type="match status" value="1"/>
</dbReference>
<dbReference type="InterPro" id="IPR031322">
    <property type="entry name" value="Shikimate/glucono_kinase"/>
</dbReference>
<evidence type="ECO:0000256" key="9">
    <source>
        <dbReference type="ARBA" id="ARBA00023141"/>
    </source>
</evidence>
<comment type="similarity">
    <text evidence="2 11">Belongs to the shikimate kinase family.</text>
</comment>
<dbReference type="EC" id="2.7.1.71" evidence="3 11"/>
<reference evidence="13" key="1">
    <citation type="journal article" date="2019" name="Int. J. Syst. Evol. Microbiol.">
        <title>The Global Catalogue of Microorganisms (GCM) 10K type strain sequencing project: providing services to taxonomists for standard genome sequencing and annotation.</title>
        <authorList>
            <consortium name="The Broad Institute Genomics Platform"/>
            <consortium name="The Broad Institute Genome Sequencing Center for Infectious Disease"/>
            <person name="Wu L."/>
            <person name="Ma J."/>
        </authorList>
    </citation>
    <scope>NUCLEOTIDE SEQUENCE [LARGE SCALE GENOMIC DNA]</scope>
    <source>
        <strain evidence="13">JCM 18204</strain>
    </source>
</reference>
<keyword evidence="11" id="KW-0963">Cytoplasm</keyword>
<dbReference type="RefSeq" id="WP_345303069.1">
    <property type="nucleotide sequence ID" value="NZ_BAABJE010000009.1"/>
</dbReference>
<feature type="binding site" evidence="11">
    <location>
        <position position="120"/>
    </location>
    <ligand>
        <name>ATP</name>
        <dbReference type="ChEBI" id="CHEBI:30616"/>
    </ligand>
</feature>
<dbReference type="PRINTS" id="PR01100">
    <property type="entry name" value="SHIKIMTKNASE"/>
</dbReference>
<dbReference type="EMBL" id="BAABJE010000009">
    <property type="protein sequence ID" value="GAA4793573.1"/>
    <property type="molecule type" value="Genomic_DNA"/>
</dbReference>
<comment type="pathway">
    <text evidence="1 11">Metabolic intermediate biosynthesis; chorismate biosynthesis; chorismate from D-erythrose 4-phosphate and phosphoenolpyruvate: step 5/7.</text>
</comment>
<evidence type="ECO:0000256" key="8">
    <source>
        <dbReference type="ARBA" id="ARBA00022840"/>
    </source>
</evidence>
<comment type="function">
    <text evidence="11">Catalyzes the specific phosphorylation of the 3-hydroxyl group of shikimic acid using ATP as a cosubstrate.</text>
</comment>
<dbReference type="Gene3D" id="3.40.50.300">
    <property type="entry name" value="P-loop containing nucleotide triphosphate hydrolases"/>
    <property type="match status" value="1"/>
</dbReference>
<evidence type="ECO:0000256" key="1">
    <source>
        <dbReference type="ARBA" id="ARBA00004842"/>
    </source>
</evidence>
<feature type="binding site" evidence="11">
    <location>
        <position position="36"/>
    </location>
    <ligand>
        <name>substrate</name>
    </ligand>
</feature>
<evidence type="ECO:0000256" key="3">
    <source>
        <dbReference type="ARBA" id="ARBA00012154"/>
    </source>
</evidence>
<evidence type="ECO:0000256" key="10">
    <source>
        <dbReference type="ARBA" id="ARBA00048567"/>
    </source>
</evidence>
<dbReference type="PANTHER" id="PTHR21087">
    <property type="entry name" value="SHIKIMATE KINASE"/>
    <property type="match status" value="1"/>
</dbReference>